<accession>A0ABM5C7E9</accession>
<keyword evidence="1" id="KW-1185">Reference proteome</keyword>
<evidence type="ECO:0000313" key="1">
    <source>
        <dbReference type="Proteomes" id="UP001652581"/>
    </source>
</evidence>
<name>A0ABM5C7E9_VICPA</name>
<proteinExistence type="predicted"/>
<organism evidence="1 2">
    <name type="scientific">Vicugna pacos</name>
    <name type="common">Alpaca</name>
    <name type="synonym">Lama pacos</name>
    <dbReference type="NCBI Taxonomy" id="30538"/>
    <lineage>
        <taxon>Eukaryota</taxon>
        <taxon>Metazoa</taxon>
        <taxon>Chordata</taxon>
        <taxon>Craniata</taxon>
        <taxon>Vertebrata</taxon>
        <taxon>Euteleostomi</taxon>
        <taxon>Mammalia</taxon>
        <taxon>Eutheria</taxon>
        <taxon>Laurasiatheria</taxon>
        <taxon>Artiodactyla</taxon>
        <taxon>Tylopoda</taxon>
        <taxon>Camelidae</taxon>
        <taxon>Vicugna</taxon>
    </lineage>
</organism>
<dbReference type="RefSeq" id="XP_072804577.1">
    <property type="nucleotide sequence ID" value="XM_072948476.1"/>
</dbReference>
<sequence length="90" mass="10596">MTRKFLEHSGLRHLTADRDLGLRRRRWVVRWASGLDGVTPFFPHVSHQARSRQEFRLFFTAALRGTSHGRELREVQLHESVTAFWRLGLS</sequence>
<protein>
    <submittedName>
        <fullName evidence="2">Uncharacterized protein isoform X2</fullName>
    </submittedName>
</protein>
<dbReference type="GeneID" id="140688725"/>
<gene>
    <name evidence="2" type="primary">LOC140688725</name>
</gene>
<reference evidence="2" key="1">
    <citation type="submission" date="2025-08" db="UniProtKB">
        <authorList>
            <consortium name="RefSeq"/>
        </authorList>
    </citation>
    <scope>IDENTIFICATION</scope>
</reference>
<dbReference type="Proteomes" id="UP001652581">
    <property type="component" value="Chromosome 23"/>
</dbReference>
<evidence type="ECO:0000313" key="2">
    <source>
        <dbReference type="RefSeq" id="XP_072804577.1"/>
    </source>
</evidence>